<protein>
    <submittedName>
        <fullName evidence="6">M20/M25/M40 family metallo-hydrolase</fullName>
    </submittedName>
</protein>
<organism evidence="6 7">
    <name type="scientific">Cellulosimicrobium protaetiae</name>
    <dbReference type="NCBI Taxonomy" id="2587808"/>
    <lineage>
        <taxon>Bacteria</taxon>
        <taxon>Bacillati</taxon>
        <taxon>Actinomycetota</taxon>
        <taxon>Actinomycetes</taxon>
        <taxon>Micrococcales</taxon>
        <taxon>Promicromonosporaceae</taxon>
        <taxon>Cellulosimicrobium</taxon>
    </lineage>
</organism>
<name>A0A6M5UFE1_9MICO</name>
<keyword evidence="7" id="KW-1185">Reference proteome</keyword>
<dbReference type="Gene3D" id="3.30.70.360">
    <property type="match status" value="1"/>
</dbReference>
<dbReference type="OrthoDB" id="9761532at2"/>
<keyword evidence="3" id="KW-0378">Hydrolase</keyword>
<reference evidence="6 7" key="1">
    <citation type="journal article" date="2022" name="Int. J. Syst. Evol. Microbiol.">
        <title>Cellulosimicrobium protaetiae sp. nov., isolated from the gut of the larva of Protaetia brevitarsis seulensis.</title>
        <authorList>
            <person name="Le Han H."/>
            <person name="Nguyen T.T.H."/>
            <person name="Li Z."/>
            <person name="Shin N.R."/>
            <person name="Kim S.G."/>
        </authorList>
    </citation>
    <scope>NUCLEOTIDE SEQUENCE [LARGE SCALE GENOMIC DNA]</scope>
    <source>
        <strain evidence="6 7">BI34</strain>
    </source>
</reference>
<evidence type="ECO:0000256" key="2">
    <source>
        <dbReference type="ARBA" id="ARBA00022723"/>
    </source>
</evidence>
<dbReference type="PANTHER" id="PTHR43270:SF12">
    <property type="entry name" value="SUCCINYL-DIAMINOPIMELATE DESUCCINYLASE"/>
    <property type="match status" value="1"/>
</dbReference>
<dbReference type="GO" id="GO:0008233">
    <property type="term" value="F:peptidase activity"/>
    <property type="evidence" value="ECO:0007669"/>
    <property type="project" value="UniProtKB-KW"/>
</dbReference>
<dbReference type="RefSeq" id="WP_154797527.1">
    <property type="nucleotide sequence ID" value="NZ_CP052757.1"/>
</dbReference>
<proteinExistence type="predicted"/>
<evidence type="ECO:0000313" key="6">
    <source>
        <dbReference type="EMBL" id="QJW35349.1"/>
    </source>
</evidence>
<keyword evidence="2" id="KW-0479">Metal-binding</keyword>
<keyword evidence="1" id="KW-0645">Protease</keyword>
<dbReference type="Pfam" id="PF01546">
    <property type="entry name" value="Peptidase_M20"/>
    <property type="match status" value="1"/>
</dbReference>
<sequence>MTDLTGDGAPGAASTTPPVHLDDSALRPKVAGLMPEVLAELEALVAIPSCAFPGFPSEPVHAAAQRVVDAFGRYGVEARVTPVDGGYPAVTADIPAPPGRPTVLLYAHYDVQPVPASQQWATDPWQPTWVDGRLHGRGAADDKGGVAIHLATLAAFDGKPPVGVRLVVEGEEETVSHLEAHVEAHPADFQADVMVVADMGNLVVGEPVLSVGLRGHVKAVIEVETLAAPVHSGLFGGAAPDALMALVRALATLVDDDGACAVEGVASGEWEGADYTEEMLRSNAGVLDGVDLVGTGRIASRLWARPTVSVLGMDVTSTAEASNVLQPRAKAVVAMRIPPGQDPQDAMDALIAHLKAHVPGNARVTVTEDKKSPPFSQPTDGRAFGLMREALATSYGRPVETVGSGGSIPLLDTLRSVAPQADFVLVGPQDAQHAAIHGPDESVDPSEIEHMALAQALLLQALAQG</sequence>
<evidence type="ECO:0000259" key="5">
    <source>
        <dbReference type="Pfam" id="PF07687"/>
    </source>
</evidence>
<dbReference type="InterPro" id="IPR051458">
    <property type="entry name" value="Cyt/Met_Dipeptidase"/>
</dbReference>
<evidence type="ECO:0000256" key="3">
    <source>
        <dbReference type="ARBA" id="ARBA00022801"/>
    </source>
</evidence>
<dbReference type="GO" id="GO:0006508">
    <property type="term" value="P:proteolysis"/>
    <property type="evidence" value="ECO:0007669"/>
    <property type="project" value="UniProtKB-KW"/>
</dbReference>
<feature type="region of interest" description="Disordered" evidence="4">
    <location>
        <begin position="1"/>
        <end position="23"/>
    </location>
</feature>
<dbReference type="Proteomes" id="UP000451354">
    <property type="component" value="Chromosome"/>
</dbReference>
<dbReference type="EMBL" id="CP052757">
    <property type="protein sequence ID" value="QJW35349.1"/>
    <property type="molecule type" value="Genomic_DNA"/>
</dbReference>
<dbReference type="AlphaFoldDB" id="A0A6M5UFE1"/>
<accession>A0A6M5UFE1</accession>
<dbReference type="PANTHER" id="PTHR43270">
    <property type="entry name" value="BETA-ALA-HIS DIPEPTIDASE"/>
    <property type="match status" value="1"/>
</dbReference>
<gene>
    <name evidence="6" type="ORF">FIC82_003165</name>
</gene>
<evidence type="ECO:0000313" key="7">
    <source>
        <dbReference type="Proteomes" id="UP000451354"/>
    </source>
</evidence>
<dbReference type="NCBIfam" id="NF005914">
    <property type="entry name" value="PRK07907.1"/>
    <property type="match status" value="1"/>
</dbReference>
<feature type="domain" description="Peptidase M20 dimerisation" evidence="5">
    <location>
        <begin position="212"/>
        <end position="359"/>
    </location>
</feature>
<dbReference type="Gene3D" id="3.40.630.10">
    <property type="entry name" value="Zn peptidases"/>
    <property type="match status" value="1"/>
</dbReference>
<dbReference type="InterPro" id="IPR011650">
    <property type="entry name" value="Peptidase_M20_dimer"/>
</dbReference>
<dbReference type="GO" id="GO:0046872">
    <property type="term" value="F:metal ion binding"/>
    <property type="evidence" value="ECO:0007669"/>
    <property type="project" value="UniProtKB-KW"/>
</dbReference>
<dbReference type="KEGG" id="cprt:FIC82_003165"/>
<dbReference type="SUPFAM" id="SSF53187">
    <property type="entry name" value="Zn-dependent exopeptidases"/>
    <property type="match status" value="1"/>
</dbReference>
<evidence type="ECO:0000256" key="4">
    <source>
        <dbReference type="SAM" id="MobiDB-lite"/>
    </source>
</evidence>
<dbReference type="Pfam" id="PF07687">
    <property type="entry name" value="M20_dimer"/>
    <property type="match status" value="1"/>
</dbReference>
<evidence type="ECO:0000256" key="1">
    <source>
        <dbReference type="ARBA" id="ARBA00022670"/>
    </source>
</evidence>
<dbReference type="InterPro" id="IPR002933">
    <property type="entry name" value="Peptidase_M20"/>
</dbReference>